<feature type="domain" description="Protein kinase" evidence="7">
    <location>
        <begin position="56"/>
        <end position="339"/>
    </location>
</feature>
<accession>A0A7R9Z083</accession>
<keyword evidence="3" id="KW-0547">Nucleotide-binding</keyword>
<dbReference type="PROSITE" id="PS00108">
    <property type="entry name" value="PROTEIN_KINASE_ST"/>
    <property type="match status" value="1"/>
</dbReference>
<dbReference type="Pfam" id="PF00069">
    <property type="entry name" value="Pkinase"/>
    <property type="match status" value="1"/>
</dbReference>
<dbReference type="Gene3D" id="1.10.510.10">
    <property type="entry name" value="Transferase(Phosphotransferase) domain 1"/>
    <property type="match status" value="1"/>
</dbReference>
<feature type="region of interest" description="Disordered" evidence="6">
    <location>
        <begin position="1"/>
        <end position="36"/>
    </location>
</feature>
<dbReference type="SUPFAM" id="SSF56112">
    <property type="entry name" value="Protein kinase-like (PK-like)"/>
    <property type="match status" value="1"/>
</dbReference>
<dbReference type="GO" id="GO:0004674">
    <property type="term" value="F:protein serine/threonine kinase activity"/>
    <property type="evidence" value="ECO:0007669"/>
    <property type="project" value="UniProtKB-KW"/>
</dbReference>
<keyword evidence="5" id="KW-0067">ATP-binding</keyword>
<dbReference type="InterPro" id="IPR008271">
    <property type="entry name" value="Ser/Thr_kinase_AS"/>
</dbReference>
<keyword evidence="2" id="KW-0808">Transferase</keyword>
<dbReference type="InterPro" id="IPR000719">
    <property type="entry name" value="Prot_kinase_dom"/>
</dbReference>
<dbReference type="AlphaFoldDB" id="A0A7R9Z083"/>
<dbReference type="InterPro" id="IPR011009">
    <property type="entry name" value="Kinase-like_dom_sf"/>
</dbReference>
<evidence type="ECO:0000256" key="5">
    <source>
        <dbReference type="ARBA" id="ARBA00022840"/>
    </source>
</evidence>
<dbReference type="GO" id="GO:0005737">
    <property type="term" value="C:cytoplasm"/>
    <property type="evidence" value="ECO:0007669"/>
    <property type="project" value="TreeGrafter"/>
</dbReference>
<dbReference type="PROSITE" id="PS50011">
    <property type="entry name" value="PROTEIN_KINASE_DOM"/>
    <property type="match status" value="1"/>
</dbReference>
<reference evidence="8" key="1">
    <citation type="submission" date="2021-01" db="EMBL/GenBank/DDBJ databases">
        <authorList>
            <person name="Corre E."/>
            <person name="Pelletier E."/>
            <person name="Niang G."/>
            <person name="Scheremetjew M."/>
            <person name="Finn R."/>
            <person name="Kale V."/>
            <person name="Holt S."/>
            <person name="Cochrane G."/>
            <person name="Meng A."/>
            <person name="Brown T."/>
            <person name="Cohen L."/>
        </authorList>
    </citation>
    <scope>NUCLEOTIDE SEQUENCE</scope>
    <source>
        <strain evidence="8">CCMP219</strain>
    </source>
</reference>
<evidence type="ECO:0000256" key="3">
    <source>
        <dbReference type="ARBA" id="ARBA00022741"/>
    </source>
</evidence>
<dbReference type="EMBL" id="HBEC01028983">
    <property type="protein sequence ID" value="CAD8296152.1"/>
    <property type="molecule type" value="Transcribed_RNA"/>
</dbReference>
<evidence type="ECO:0000313" key="8">
    <source>
        <dbReference type="EMBL" id="CAD8296152.1"/>
    </source>
</evidence>
<dbReference type="SMART" id="SM00220">
    <property type="entry name" value="S_TKc"/>
    <property type="match status" value="1"/>
</dbReference>
<evidence type="ECO:0000256" key="6">
    <source>
        <dbReference type="SAM" id="MobiDB-lite"/>
    </source>
</evidence>
<dbReference type="PANTHER" id="PTHR24346:SF82">
    <property type="entry name" value="KP78A-RELATED"/>
    <property type="match status" value="1"/>
</dbReference>
<dbReference type="GO" id="GO:0035556">
    <property type="term" value="P:intracellular signal transduction"/>
    <property type="evidence" value="ECO:0007669"/>
    <property type="project" value="TreeGrafter"/>
</dbReference>
<keyword evidence="1" id="KW-0723">Serine/threonine-protein kinase</keyword>
<evidence type="ECO:0000256" key="2">
    <source>
        <dbReference type="ARBA" id="ARBA00022679"/>
    </source>
</evidence>
<organism evidence="8">
    <name type="scientific">Chlamydomonas euryale</name>
    <dbReference type="NCBI Taxonomy" id="1486919"/>
    <lineage>
        <taxon>Eukaryota</taxon>
        <taxon>Viridiplantae</taxon>
        <taxon>Chlorophyta</taxon>
        <taxon>core chlorophytes</taxon>
        <taxon>Chlorophyceae</taxon>
        <taxon>CS clade</taxon>
        <taxon>Chlamydomonadales</taxon>
        <taxon>Chlamydomonadaceae</taxon>
        <taxon>Chlamydomonas</taxon>
    </lineage>
</organism>
<protein>
    <recommendedName>
        <fullName evidence="7">Protein kinase domain-containing protein</fullName>
    </recommendedName>
</protein>
<dbReference type="GO" id="GO:0005524">
    <property type="term" value="F:ATP binding"/>
    <property type="evidence" value="ECO:0007669"/>
    <property type="project" value="UniProtKB-KW"/>
</dbReference>
<name>A0A7R9Z083_9CHLO</name>
<evidence type="ECO:0000256" key="1">
    <source>
        <dbReference type="ARBA" id="ARBA00022527"/>
    </source>
</evidence>
<dbReference type="PANTHER" id="PTHR24346">
    <property type="entry name" value="MAP/MICROTUBULE AFFINITY-REGULATING KINASE"/>
    <property type="match status" value="1"/>
</dbReference>
<sequence length="455" mass="50921">MGGCISTPAGASGSKSEGEKPARNPPAGGKKDRLADYFEDDDDQNKAIIEGLAGAYQVVKLLGSGAEGNTWLVQDAKDDKLWAIKLIKLPLPTRFVQAIFREIKLQSELGEGHTNIVTPEEVVLTNHYLGLVMEYAPGGSMTSFITQRFRQCRGVGLLMSEEEARYFFKQIVSAVDYCHRHHVAHRDLKLDNTLLNSDNPPLIKVCDFGFARGWGEDSHFTTVIGTPDYMSPQITAAKAQGKTTYDGVKADVWAMGVLLCVMLIGKFPFEGDSVSAMGVQDPMKKIWLQQNKALWNENHLLKEQLQYLSPEAVDLLDKMFELTETKRIDLRSIKAHPWMQIPMSPKFQSVIDKLERDQYNTEKLVAAGGFRSKQRDAAISNLIKLAASDEFRKRATDPITNDTVFQIWSRISLRTALDQYPVFDKRSLRQMMSYTGGGTEAIKQIKKSTQSYRGG</sequence>
<proteinExistence type="predicted"/>
<keyword evidence="4" id="KW-0418">Kinase</keyword>
<evidence type="ECO:0000259" key="7">
    <source>
        <dbReference type="PROSITE" id="PS50011"/>
    </source>
</evidence>
<gene>
    <name evidence="8" type="ORF">CEUR00632_LOCUS13369</name>
</gene>
<evidence type="ECO:0000256" key="4">
    <source>
        <dbReference type="ARBA" id="ARBA00022777"/>
    </source>
</evidence>